<evidence type="ECO:0000256" key="2">
    <source>
        <dbReference type="SAM" id="Phobius"/>
    </source>
</evidence>
<name>A0A0V0GNP9_SOLCH</name>
<evidence type="ECO:0000256" key="1">
    <source>
        <dbReference type="SAM" id="MobiDB-lite"/>
    </source>
</evidence>
<feature type="transmembrane region" description="Helical" evidence="2">
    <location>
        <begin position="67"/>
        <end position="89"/>
    </location>
</feature>
<feature type="region of interest" description="Disordered" evidence="1">
    <location>
        <begin position="1"/>
        <end position="29"/>
    </location>
</feature>
<dbReference type="EMBL" id="GEDG01013367">
    <property type="protein sequence ID" value="JAP25368.1"/>
    <property type="molecule type" value="Transcribed_RNA"/>
</dbReference>
<dbReference type="AlphaFoldDB" id="A0A0V0GNP9"/>
<reference evidence="3" key="1">
    <citation type="submission" date="2015-12" db="EMBL/GenBank/DDBJ databases">
        <title>Gene expression during late stages of embryo sac development: a critical building block for successful pollen-pistil interactions.</title>
        <authorList>
            <person name="Liu Y."/>
            <person name="Joly V."/>
            <person name="Sabar M."/>
            <person name="Matton D.P."/>
        </authorList>
    </citation>
    <scope>NUCLEOTIDE SEQUENCE</scope>
</reference>
<dbReference type="EMBL" id="GEDG01034158">
    <property type="protein sequence ID" value="JAP09874.1"/>
    <property type="molecule type" value="Transcribed_RNA"/>
</dbReference>
<keyword evidence="2" id="KW-0812">Transmembrane</keyword>
<proteinExistence type="predicted"/>
<evidence type="ECO:0000313" key="3">
    <source>
        <dbReference type="EMBL" id="JAP09874.1"/>
    </source>
</evidence>
<protein>
    <submittedName>
        <fullName evidence="3">Putative ovule protein</fullName>
    </submittedName>
</protein>
<keyword evidence="2" id="KW-0472">Membrane</keyword>
<organism evidence="3">
    <name type="scientific">Solanum chacoense</name>
    <name type="common">Chaco potato</name>
    <dbReference type="NCBI Taxonomy" id="4108"/>
    <lineage>
        <taxon>Eukaryota</taxon>
        <taxon>Viridiplantae</taxon>
        <taxon>Streptophyta</taxon>
        <taxon>Embryophyta</taxon>
        <taxon>Tracheophyta</taxon>
        <taxon>Spermatophyta</taxon>
        <taxon>Magnoliopsida</taxon>
        <taxon>eudicotyledons</taxon>
        <taxon>Gunneridae</taxon>
        <taxon>Pentapetalae</taxon>
        <taxon>asterids</taxon>
        <taxon>lamiids</taxon>
        <taxon>Solanales</taxon>
        <taxon>Solanaceae</taxon>
        <taxon>Solanoideae</taxon>
        <taxon>Solaneae</taxon>
        <taxon>Solanum</taxon>
    </lineage>
</organism>
<accession>A0A0V0GNP9</accession>
<feature type="compositionally biased region" description="Polar residues" evidence="1">
    <location>
        <begin position="11"/>
        <end position="23"/>
    </location>
</feature>
<sequence>MSIPHIPNYRAKSNITSKSSPLSNMYDHHKAGRNNGLSSKISCTGFNRKKQIPKCEKAIHNTLLLPHLRICLILPFHSVLLMVISLAFWQNSRHLLK</sequence>
<keyword evidence="2" id="KW-1133">Transmembrane helix</keyword>